<comment type="catalytic activity">
    <reaction evidence="4">
        <text>L-proline + NADP(+) = (S)-1-pyrroline-5-carboxylate + NADPH + 2 H(+)</text>
        <dbReference type="Rhea" id="RHEA:14109"/>
        <dbReference type="ChEBI" id="CHEBI:15378"/>
        <dbReference type="ChEBI" id="CHEBI:17388"/>
        <dbReference type="ChEBI" id="CHEBI:57783"/>
        <dbReference type="ChEBI" id="CHEBI:58349"/>
        <dbReference type="ChEBI" id="CHEBI:60039"/>
        <dbReference type="EC" id="1.5.1.2"/>
    </reaction>
</comment>
<dbReference type="NCBIfam" id="TIGR00112">
    <property type="entry name" value="proC"/>
    <property type="match status" value="1"/>
</dbReference>
<reference evidence="8" key="1">
    <citation type="submission" date="2021-06" db="EMBL/GenBank/DDBJ databases">
        <title>Elioraea tepida, sp. nov., a moderately thermophilic aerobic anoxygenic phototrophic bacterium isolated from an alkaline siliceous hot spring mat community in Yellowstone National Park, WY, USA.</title>
        <authorList>
            <person name="Saini M.K."/>
            <person name="Yoshida S."/>
            <person name="Sebastian A."/>
            <person name="Hirose S."/>
            <person name="Hara E."/>
            <person name="Tamaki H."/>
            <person name="Soulier N.T."/>
            <person name="Albert I."/>
            <person name="Hanada S."/>
            <person name="Bryant D.A."/>
            <person name="Tank M."/>
        </authorList>
    </citation>
    <scope>NUCLEOTIDE SEQUENCE</scope>
    <source>
        <strain evidence="8">MS-P2</strain>
    </source>
</reference>
<protein>
    <recommendedName>
        <fullName evidence="4 5">Pyrroline-5-carboxylate reductase</fullName>
        <shortName evidence="4">P5C reductase</shortName>
        <shortName evidence="4">P5CR</shortName>
        <ecNumber evidence="4 5">1.5.1.2</ecNumber>
    </recommendedName>
    <alternativeName>
        <fullName evidence="4">PCA reductase</fullName>
    </alternativeName>
</protein>
<dbReference type="Pfam" id="PF03807">
    <property type="entry name" value="F420_oxidored"/>
    <property type="match status" value="1"/>
</dbReference>
<evidence type="ECO:0000259" key="6">
    <source>
        <dbReference type="Pfam" id="PF03807"/>
    </source>
</evidence>
<evidence type="ECO:0000256" key="1">
    <source>
        <dbReference type="ARBA" id="ARBA00005525"/>
    </source>
</evidence>
<evidence type="ECO:0000313" key="9">
    <source>
        <dbReference type="Proteomes" id="UP000694001"/>
    </source>
</evidence>
<keyword evidence="4" id="KW-0028">Amino-acid biosynthesis</keyword>
<proteinExistence type="inferred from homology"/>
<feature type="domain" description="Pyrroline-5-carboxylate reductase dimerisation" evidence="7">
    <location>
        <begin position="159"/>
        <end position="264"/>
    </location>
</feature>
<dbReference type="GO" id="GO:0005737">
    <property type="term" value="C:cytoplasm"/>
    <property type="evidence" value="ECO:0007669"/>
    <property type="project" value="UniProtKB-SubCell"/>
</dbReference>
<dbReference type="FunFam" id="1.10.3730.10:FF:000001">
    <property type="entry name" value="Pyrroline-5-carboxylate reductase"/>
    <property type="match status" value="1"/>
</dbReference>
<dbReference type="EC" id="1.5.1.2" evidence="4 5"/>
<keyword evidence="3 4" id="KW-0560">Oxidoreductase</keyword>
<name>A0A975U6A2_9PROT</name>
<dbReference type="PANTHER" id="PTHR11645:SF0">
    <property type="entry name" value="PYRROLINE-5-CARBOXYLATE REDUCTASE 3"/>
    <property type="match status" value="1"/>
</dbReference>
<comment type="subcellular location">
    <subcellularLocation>
        <location evidence="4">Cytoplasm</location>
    </subcellularLocation>
</comment>
<dbReference type="InterPro" id="IPR000304">
    <property type="entry name" value="Pyrroline-COOH_reductase"/>
</dbReference>
<dbReference type="PANTHER" id="PTHR11645">
    <property type="entry name" value="PYRROLINE-5-CARBOXYLATE REDUCTASE"/>
    <property type="match status" value="1"/>
</dbReference>
<dbReference type="EMBL" id="CP076448">
    <property type="protein sequence ID" value="QXM25851.1"/>
    <property type="molecule type" value="Genomic_DNA"/>
</dbReference>
<organism evidence="8 9">
    <name type="scientific">Elioraea tepida</name>
    <dbReference type="NCBI Taxonomy" id="2843330"/>
    <lineage>
        <taxon>Bacteria</taxon>
        <taxon>Pseudomonadati</taxon>
        <taxon>Pseudomonadota</taxon>
        <taxon>Alphaproteobacteria</taxon>
        <taxon>Acetobacterales</taxon>
        <taxon>Elioraeaceae</taxon>
        <taxon>Elioraea</taxon>
    </lineage>
</organism>
<comment type="catalytic activity">
    <reaction evidence="4">
        <text>L-proline + NAD(+) = (S)-1-pyrroline-5-carboxylate + NADH + 2 H(+)</text>
        <dbReference type="Rhea" id="RHEA:14105"/>
        <dbReference type="ChEBI" id="CHEBI:15378"/>
        <dbReference type="ChEBI" id="CHEBI:17388"/>
        <dbReference type="ChEBI" id="CHEBI:57540"/>
        <dbReference type="ChEBI" id="CHEBI:57945"/>
        <dbReference type="ChEBI" id="CHEBI:60039"/>
        <dbReference type="EC" id="1.5.1.2"/>
    </reaction>
</comment>
<comment type="pathway">
    <text evidence="4">Amino-acid biosynthesis; L-proline biosynthesis; L-proline from L-glutamate 5-semialdehyde: step 1/1.</text>
</comment>
<dbReference type="Proteomes" id="UP000694001">
    <property type="component" value="Chromosome"/>
</dbReference>
<dbReference type="Pfam" id="PF14748">
    <property type="entry name" value="P5CR_dimer"/>
    <property type="match status" value="1"/>
</dbReference>
<evidence type="ECO:0000259" key="7">
    <source>
        <dbReference type="Pfam" id="PF14748"/>
    </source>
</evidence>
<evidence type="ECO:0000256" key="5">
    <source>
        <dbReference type="NCBIfam" id="TIGR00112"/>
    </source>
</evidence>
<feature type="domain" description="Pyrroline-5-carboxylate reductase catalytic N-terminal" evidence="6">
    <location>
        <begin position="7"/>
        <end position="95"/>
    </location>
</feature>
<dbReference type="RefSeq" id="WP_218286903.1">
    <property type="nucleotide sequence ID" value="NZ_CP076448.1"/>
</dbReference>
<gene>
    <name evidence="4" type="primary">proC</name>
    <name evidence="8" type="ORF">KO353_06530</name>
</gene>
<dbReference type="GO" id="GO:0055129">
    <property type="term" value="P:L-proline biosynthetic process"/>
    <property type="evidence" value="ECO:0007669"/>
    <property type="project" value="UniProtKB-UniRule"/>
</dbReference>
<keyword evidence="2 4" id="KW-0521">NADP</keyword>
<keyword evidence="9" id="KW-1185">Reference proteome</keyword>
<dbReference type="AlphaFoldDB" id="A0A975U6A2"/>
<accession>A0A975U6A2</accession>
<keyword evidence="4" id="KW-0963">Cytoplasm</keyword>
<dbReference type="InterPro" id="IPR028939">
    <property type="entry name" value="P5C_Rdtase_cat_N"/>
</dbReference>
<evidence type="ECO:0000313" key="8">
    <source>
        <dbReference type="EMBL" id="QXM25851.1"/>
    </source>
</evidence>
<dbReference type="InterPro" id="IPR029036">
    <property type="entry name" value="P5CR_dimer"/>
</dbReference>
<comment type="function">
    <text evidence="4">Catalyzes the reduction of 1-pyrroline-5-carboxylate (PCA) to L-proline.</text>
</comment>
<sequence length="266" mass="26458">MASEATILLVGCGKMGGAMLAGWREAGRGVAVVEPRAAVPDASSLVAVAATPEALPERLAPAAVVFAVKPQEAASVVPAYARFADTAVFLSIMAGRTIAGLSSLLGGAGRIVRAMPNTPAAVRRGITVACPGAGVTAADRALCDSLLGAIGTVAWVEDEALIDPVTAVSGSGPAYVFLLAEALEEAGVAQGLPRPLARRLARETVTGAGALLAASAEDAAELRRNVTSPGGTTAAALSVLMAEGGLPDLMARAVAAATRRSRDLAG</sequence>
<dbReference type="HAMAP" id="MF_01925">
    <property type="entry name" value="P5C_reductase"/>
    <property type="match status" value="1"/>
</dbReference>
<keyword evidence="4" id="KW-0641">Proline biosynthesis</keyword>
<evidence type="ECO:0000256" key="2">
    <source>
        <dbReference type="ARBA" id="ARBA00022857"/>
    </source>
</evidence>
<dbReference type="GO" id="GO:0004735">
    <property type="term" value="F:pyrroline-5-carboxylate reductase activity"/>
    <property type="evidence" value="ECO:0007669"/>
    <property type="project" value="UniProtKB-UniRule"/>
</dbReference>
<dbReference type="PIRSF" id="PIRSF000193">
    <property type="entry name" value="Pyrrol-5-carb_rd"/>
    <property type="match status" value="1"/>
</dbReference>
<evidence type="ECO:0000256" key="4">
    <source>
        <dbReference type="HAMAP-Rule" id="MF_01925"/>
    </source>
</evidence>
<evidence type="ECO:0000256" key="3">
    <source>
        <dbReference type="ARBA" id="ARBA00023002"/>
    </source>
</evidence>
<comment type="similarity">
    <text evidence="1 4">Belongs to the pyrroline-5-carboxylate reductase family.</text>
</comment>
<dbReference type="KEGG" id="elio:KO353_06530"/>